<dbReference type="FunFam" id="3.40.50.300:FF:000221">
    <property type="entry name" value="Multidrug ABC transporter ATP-binding protein"/>
    <property type="match status" value="1"/>
</dbReference>
<dbReference type="FunFam" id="1.20.1560.10:FF:000011">
    <property type="entry name" value="Multidrug ABC transporter ATP-binding protein"/>
    <property type="match status" value="1"/>
</dbReference>
<evidence type="ECO:0000256" key="3">
    <source>
        <dbReference type="ARBA" id="ARBA00012191"/>
    </source>
</evidence>
<feature type="transmembrane region" description="Helical" evidence="14">
    <location>
        <begin position="21"/>
        <end position="43"/>
    </location>
</feature>
<evidence type="ECO:0000256" key="6">
    <source>
        <dbReference type="ARBA" id="ARBA00022692"/>
    </source>
</evidence>
<dbReference type="SUPFAM" id="SSF52540">
    <property type="entry name" value="P-loop containing nucleoside triphosphate hydrolases"/>
    <property type="match status" value="1"/>
</dbReference>
<keyword evidence="5" id="KW-1003">Cell membrane</keyword>
<keyword evidence="11 14" id="KW-0472">Membrane</keyword>
<dbReference type="SUPFAM" id="SSF90123">
    <property type="entry name" value="ABC transporter transmembrane region"/>
    <property type="match status" value="1"/>
</dbReference>
<feature type="transmembrane region" description="Helical" evidence="14">
    <location>
        <begin position="247"/>
        <end position="268"/>
    </location>
</feature>
<comment type="subcellular location">
    <subcellularLocation>
        <location evidence="1">Cell membrane</location>
        <topology evidence="1">Multi-pass membrane protein</topology>
    </subcellularLocation>
</comment>
<dbReference type="EMBL" id="CP011299">
    <property type="protein sequence ID" value="ANF17188.1"/>
    <property type="molecule type" value="Genomic_DNA"/>
</dbReference>
<keyword evidence="6 14" id="KW-0812">Transmembrane</keyword>
<dbReference type="RefSeq" id="WP_075474313.1">
    <property type="nucleotide sequence ID" value="NZ_CP011299.1"/>
</dbReference>
<comment type="catalytic activity">
    <reaction evidence="12">
        <text>ATP + H2O + xenobioticSide 1 = ADP + phosphate + xenobioticSide 2.</text>
        <dbReference type="EC" id="7.6.2.2"/>
    </reaction>
</comment>
<dbReference type="PROSITE" id="PS00211">
    <property type="entry name" value="ABC_TRANSPORTER_1"/>
    <property type="match status" value="1"/>
</dbReference>
<keyword evidence="9" id="KW-1278">Translocase</keyword>
<keyword evidence="7" id="KW-0547">Nucleotide-binding</keyword>
<feature type="transmembrane region" description="Helical" evidence="14">
    <location>
        <begin position="280"/>
        <end position="301"/>
    </location>
</feature>
<keyword evidence="8 17" id="KW-0067">ATP-binding</keyword>
<evidence type="ECO:0000256" key="10">
    <source>
        <dbReference type="ARBA" id="ARBA00022989"/>
    </source>
</evidence>
<proteinExistence type="inferred from homology"/>
<evidence type="ECO:0000256" key="8">
    <source>
        <dbReference type="ARBA" id="ARBA00022840"/>
    </source>
</evidence>
<dbReference type="Pfam" id="PF00005">
    <property type="entry name" value="ABC_tran"/>
    <property type="match status" value="1"/>
</dbReference>
<evidence type="ECO:0000313" key="17">
    <source>
        <dbReference type="EMBL" id="ANF17188.1"/>
    </source>
</evidence>
<dbReference type="InterPro" id="IPR039421">
    <property type="entry name" value="Type_1_exporter"/>
</dbReference>
<reference evidence="17 18" key="1">
    <citation type="submission" date="2015-04" db="EMBL/GenBank/DDBJ databases">
        <title>Buchnera aphidicola assembly.</title>
        <authorList>
            <person name="Zhang Y."/>
        </authorList>
    </citation>
    <scope>NUCLEOTIDE SEQUENCE [LARGE SCALE GENOMIC DNA]</scope>
    <source>
        <strain evidence="17 18">SC</strain>
    </source>
</reference>
<dbReference type="EC" id="7.6.2.2" evidence="3"/>
<evidence type="ECO:0000259" key="15">
    <source>
        <dbReference type="PROSITE" id="PS50893"/>
    </source>
</evidence>
<dbReference type="PANTHER" id="PTHR43394">
    <property type="entry name" value="ATP-DEPENDENT PERMEASE MDL1, MITOCHONDRIAL"/>
    <property type="match status" value="1"/>
</dbReference>
<feature type="domain" description="ABC transporter" evidence="15">
    <location>
        <begin position="337"/>
        <end position="571"/>
    </location>
</feature>
<organism evidence="17 18">
    <name type="scientific">Buchnera aphidicola subsp. Schlechtendalia chinensis</name>
    <dbReference type="NCBI Taxonomy" id="118110"/>
    <lineage>
        <taxon>Bacteria</taxon>
        <taxon>Pseudomonadati</taxon>
        <taxon>Pseudomonadota</taxon>
        <taxon>Gammaproteobacteria</taxon>
        <taxon>Enterobacterales</taxon>
        <taxon>Erwiniaceae</taxon>
        <taxon>Buchnera</taxon>
    </lineage>
</organism>
<dbReference type="InterPro" id="IPR027417">
    <property type="entry name" value="P-loop_NTPase"/>
</dbReference>
<protein>
    <recommendedName>
        <fullName evidence="13">Multidrug resistance-like ATP-binding protein MdlA</fullName>
        <ecNumber evidence="3">7.6.2.2</ecNumber>
    </recommendedName>
</protein>
<dbReference type="InterPro" id="IPR017871">
    <property type="entry name" value="ABC_transporter-like_CS"/>
</dbReference>
<name>A0A172WDY2_BUCSC</name>
<dbReference type="Proteomes" id="UP000077654">
    <property type="component" value="Chromosome"/>
</dbReference>
<evidence type="ECO:0000256" key="1">
    <source>
        <dbReference type="ARBA" id="ARBA00004651"/>
    </source>
</evidence>
<evidence type="ECO:0000256" key="9">
    <source>
        <dbReference type="ARBA" id="ARBA00022967"/>
    </source>
</evidence>
<dbReference type="Gene3D" id="3.40.50.300">
    <property type="entry name" value="P-loop containing nucleotide triphosphate hydrolases"/>
    <property type="match status" value="1"/>
</dbReference>
<gene>
    <name evidence="17" type="ORF">XW81_02185</name>
</gene>
<keyword evidence="18" id="KW-1185">Reference proteome</keyword>
<dbReference type="GO" id="GO:0016887">
    <property type="term" value="F:ATP hydrolysis activity"/>
    <property type="evidence" value="ECO:0007669"/>
    <property type="project" value="InterPro"/>
</dbReference>
<dbReference type="GO" id="GO:0005886">
    <property type="term" value="C:plasma membrane"/>
    <property type="evidence" value="ECO:0007669"/>
    <property type="project" value="UniProtKB-SubCell"/>
</dbReference>
<dbReference type="PANTHER" id="PTHR43394:SF1">
    <property type="entry name" value="ATP-BINDING CASSETTE SUB-FAMILY B MEMBER 10, MITOCHONDRIAL"/>
    <property type="match status" value="1"/>
</dbReference>
<dbReference type="CDD" id="cd18541">
    <property type="entry name" value="ABC_6TM_TmrB_like"/>
    <property type="match status" value="1"/>
</dbReference>
<sequence>MYLFKQLGWYFIREWKKYLTAIFLLILISILQLLPPKLIGILIDSIVEKKVYGMQTLSWITIILCISIAIYILRYMWRIFLFGAAYKLASELRIKIYEHVVKKSQIFYFKYKTGDLMTRITNDVDKVVFAAGEGVLTLIDSMVMGISVLIVMITQISWKLTIFSLLPMPIMAIIINKIGKKIHYRFQKSQKAFAYLNNHTQESLSSISLIKSFGLEKYQIKKFCKILKHLRQKNKNVAKIDAMFDPVIHLSISLSNLLVIIVGGWLFWKRSISMGQLTSFIMYLGLMIWPMLALAWMFNIVERGSAAWLRIQSILKSIKAPQKKYIEIPINFKKLKVNIQNFYYYKCAIKILENINFSIYPGQILGICGPTGSGKSTLLKLIQKKFSMSNGTILYNDIPISQFRIQEWRKKISVVDQTTFLFSDTIFNNIAVGKKNASQQEIEKAAFLSHLHQDIAQFPEGYNTIVGEKGIMLSGGQKQRVAIARALLSKSKILILDNALSAVDGDTEKIILKNLNMLKKYGLAIIMCTHRIPTLINSNEIIVLQNGTITQKGTHITLIQETEKWYNSICSFQKTLQRK</sequence>
<dbReference type="GO" id="GO:0005524">
    <property type="term" value="F:ATP binding"/>
    <property type="evidence" value="ECO:0007669"/>
    <property type="project" value="UniProtKB-KW"/>
</dbReference>
<evidence type="ECO:0000256" key="2">
    <source>
        <dbReference type="ARBA" id="ARBA00006526"/>
    </source>
</evidence>
<dbReference type="AlphaFoldDB" id="A0A172WDY2"/>
<evidence type="ECO:0000256" key="4">
    <source>
        <dbReference type="ARBA" id="ARBA00022448"/>
    </source>
</evidence>
<dbReference type="GO" id="GO:0008559">
    <property type="term" value="F:ABC-type xenobiotic transporter activity"/>
    <property type="evidence" value="ECO:0007669"/>
    <property type="project" value="UniProtKB-EC"/>
</dbReference>
<feature type="domain" description="ABC transmembrane type-1" evidence="16">
    <location>
        <begin position="19"/>
        <end position="303"/>
    </location>
</feature>
<dbReference type="InterPro" id="IPR003593">
    <property type="entry name" value="AAA+_ATPase"/>
</dbReference>
<feature type="transmembrane region" description="Helical" evidence="14">
    <location>
        <begin position="127"/>
        <end position="154"/>
    </location>
</feature>
<evidence type="ECO:0000256" key="5">
    <source>
        <dbReference type="ARBA" id="ARBA00022475"/>
    </source>
</evidence>
<accession>A0A172WDY2</accession>
<dbReference type="OrthoDB" id="9806127at2"/>
<dbReference type="InterPro" id="IPR003439">
    <property type="entry name" value="ABC_transporter-like_ATP-bd"/>
</dbReference>
<dbReference type="GO" id="GO:0015421">
    <property type="term" value="F:ABC-type oligopeptide transporter activity"/>
    <property type="evidence" value="ECO:0007669"/>
    <property type="project" value="TreeGrafter"/>
</dbReference>
<dbReference type="InterPro" id="IPR011527">
    <property type="entry name" value="ABC1_TM_dom"/>
</dbReference>
<dbReference type="SMART" id="SM00382">
    <property type="entry name" value="AAA"/>
    <property type="match status" value="1"/>
</dbReference>
<evidence type="ECO:0000256" key="12">
    <source>
        <dbReference type="ARBA" id="ARBA00034018"/>
    </source>
</evidence>
<evidence type="ECO:0000313" key="18">
    <source>
        <dbReference type="Proteomes" id="UP000077654"/>
    </source>
</evidence>
<feature type="transmembrane region" description="Helical" evidence="14">
    <location>
        <begin position="160"/>
        <end position="179"/>
    </location>
</feature>
<dbReference type="PATRIC" id="fig|118110.3.peg.436"/>
<comment type="similarity">
    <text evidence="2">Belongs to the ABC transporter superfamily. Drug exporter-2 (TC 3.A.1.117) family.</text>
</comment>
<dbReference type="STRING" id="118110.XW81_02185"/>
<keyword evidence="10 14" id="KW-1133">Transmembrane helix</keyword>
<keyword evidence="4" id="KW-0813">Transport</keyword>
<feature type="transmembrane region" description="Helical" evidence="14">
    <location>
        <begin position="55"/>
        <end position="73"/>
    </location>
</feature>
<dbReference type="Gene3D" id="1.20.1560.10">
    <property type="entry name" value="ABC transporter type 1, transmembrane domain"/>
    <property type="match status" value="1"/>
</dbReference>
<evidence type="ECO:0000256" key="11">
    <source>
        <dbReference type="ARBA" id="ARBA00023136"/>
    </source>
</evidence>
<evidence type="ECO:0000256" key="7">
    <source>
        <dbReference type="ARBA" id="ARBA00022741"/>
    </source>
</evidence>
<evidence type="ECO:0000259" key="16">
    <source>
        <dbReference type="PROSITE" id="PS50929"/>
    </source>
</evidence>
<evidence type="ECO:0000256" key="14">
    <source>
        <dbReference type="SAM" id="Phobius"/>
    </source>
</evidence>
<dbReference type="PROSITE" id="PS50893">
    <property type="entry name" value="ABC_TRANSPORTER_2"/>
    <property type="match status" value="1"/>
</dbReference>
<evidence type="ECO:0000256" key="13">
    <source>
        <dbReference type="ARBA" id="ARBA00074518"/>
    </source>
</evidence>
<dbReference type="PROSITE" id="PS50929">
    <property type="entry name" value="ABC_TM1F"/>
    <property type="match status" value="1"/>
</dbReference>
<dbReference type="InterPro" id="IPR036640">
    <property type="entry name" value="ABC1_TM_sf"/>
</dbReference>
<dbReference type="Pfam" id="PF00664">
    <property type="entry name" value="ABC_membrane"/>
    <property type="match status" value="1"/>
</dbReference>